<gene>
    <name evidence="2" type="ORF">ES332_D07G250500v1</name>
</gene>
<organism evidence="2 3">
    <name type="scientific">Gossypium tomentosum</name>
    <name type="common">Hawaiian cotton</name>
    <name type="synonym">Gossypium sandvicense</name>
    <dbReference type="NCBI Taxonomy" id="34277"/>
    <lineage>
        <taxon>Eukaryota</taxon>
        <taxon>Viridiplantae</taxon>
        <taxon>Streptophyta</taxon>
        <taxon>Embryophyta</taxon>
        <taxon>Tracheophyta</taxon>
        <taxon>Spermatophyta</taxon>
        <taxon>Magnoliopsida</taxon>
        <taxon>eudicotyledons</taxon>
        <taxon>Gunneridae</taxon>
        <taxon>Pentapetalae</taxon>
        <taxon>rosids</taxon>
        <taxon>malvids</taxon>
        <taxon>Malvales</taxon>
        <taxon>Malvaceae</taxon>
        <taxon>Malvoideae</taxon>
        <taxon>Gossypium</taxon>
    </lineage>
</organism>
<evidence type="ECO:0000313" key="2">
    <source>
        <dbReference type="EMBL" id="TYH64211.1"/>
    </source>
</evidence>
<dbReference type="Proteomes" id="UP000322667">
    <property type="component" value="Chromosome D07"/>
</dbReference>
<dbReference type="EMBL" id="CM017629">
    <property type="protein sequence ID" value="TYH64211.1"/>
    <property type="molecule type" value="Genomic_DNA"/>
</dbReference>
<feature type="compositionally biased region" description="Low complexity" evidence="1">
    <location>
        <begin position="12"/>
        <end position="22"/>
    </location>
</feature>
<proteinExistence type="predicted"/>
<protein>
    <submittedName>
        <fullName evidence="2">Uncharacterized protein</fullName>
    </submittedName>
</protein>
<evidence type="ECO:0000256" key="1">
    <source>
        <dbReference type="SAM" id="MobiDB-lite"/>
    </source>
</evidence>
<feature type="compositionally biased region" description="Basic residues" evidence="1">
    <location>
        <begin position="1"/>
        <end position="11"/>
    </location>
</feature>
<keyword evidence="3" id="KW-1185">Reference proteome</keyword>
<accession>A0A5D2KAL0</accession>
<evidence type="ECO:0000313" key="3">
    <source>
        <dbReference type="Proteomes" id="UP000322667"/>
    </source>
</evidence>
<sequence>MSEKKEKKKTKPLSPFAASLPPLRRDYTVNGGRSCTPRGFLASPRVDPKAFRGMAVR</sequence>
<name>A0A5D2KAL0_GOSTO</name>
<reference evidence="2 3" key="1">
    <citation type="submission" date="2019-07" db="EMBL/GenBank/DDBJ databases">
        <title>WGS assembly of Gossypium tomentosum.</title>
        <authorList>
            <person name="Chen Z.J."/>
            <person name="Sreedasyam A."/>
            <person name="Ando A."/>
            <person name="Song Q."/>
            <person name="De L."/>
            <person name="Hulse-Kemp A."/>
            <person name="Ding M."/>
            <person name="Ye W."/>
            <person name="Kirkbride R."/>
            <person name="Jenkins J."/>
            <person name="Plott C."/>
            <person name="Lovell J."/>
            <person name="Lin Y.-M."/>
            <person name="Vaughn R."/>
            <person name="Liu B."/>
            <person name="Li W."/>
            <person name="Simpson S."/>
            <person name="Scheffler B."/>
            <person name="Saski C."/>
            <person name="Grover C."/>
            <person name="Hu G."/>
            <person name="Conover J."/>
            <person name="Carlson J."/>
            <person name="Shu S."/>
            <person name="Boston L."/>
            <person name="Williams M."/>
            <person name="Peterson D."/>
            <person name="Mcgee K."/>
            <person name="Jones D."/>
            <person name="Wendel J."/>
            <person name="Stelly D."/>
            <person name="Grimwood J."/>
            <person name="Schmutz J."/>
        </authorList>
    </citation>
    <scope>NUCLEOTIDE SEQUENCE [LARGE SCALE GENOMIC DNA]</scope>
    <source>
        <strain evidence="2">7179.01</strain>
    </source>
</reference>
<dbReference type="AlphaFoldDB" id="A0A5D2KAL0"/>
<feature type="region of interest" description="Disordered" evidence="1">
    <location>
        <begin position="1"/>
        <end position="25"/>
    </location>
</feature>